<dbReference type="PANTHER" id="PTHR11782">
    <property type="entry name" value="ADENOSINE/GUANOSINE DIPHOSPHATASE"/>
    <property type="match status" value="1"/>
</dbReference>
<dbReference type="GeneID" id="106753322"/>
<dbReference type="InterPro" id="IPR000407">
    <property type="entry name" value="GDA1_CD39_NTPase"/>
</dbReference>
<keyword evidence="6" id="KW-1185">Reference proteome</keyword>
<dbReference type="GO" id="GO:0005524">
    <property type="term" value="F:ATP binding"/>
    <property type="evidence" value="ECO:0007669"/>
    <property type="project" value="UniProtKB-KW"/>
</dbReference>
<name>A0A3Q0EMQ8_VIGRR</name>
<evidence type="ECO:0000256" key="3">
    <source>
        <dbReference type="PIRSR" id="PIRSR600407-1"/>
    </source>
</evidence>
<dbReference type="Proteomes" id="UP000087766">
    <property type="component" value="Unplaced"/>
</dbReference>
<feature type="transmembrane region" description="Helical" evidence="5">
    <location>
        <begin position="526"/>
        <end position="546"/>
    </location>
</feature>
<evidence type="ECO:0000256" key="5">
    <source>
        <dbReference type="SAM" id="Phobius"/>
    </source>
</evidence>
<dbReference type="Gene3D" id="3.30.420.150">
    <property type="entry name" value="Exopolyphosphatase. Domain 2"/>
    <property type="match status" value="1"/>
</dbReference>
<reference evidence="7 8" key="1">
    <citation type="submission" date="2025-04" db="UniProtKB">
        <authorList>
            <consortium name="RefSeq"/>
        </authorList>
    </citation>
    <scope>IDENTIFICATION</scope>
    <source>
        <tissue evidence="7 8">Leaf</tissue>
    </source>
</reference>
<dbReference type="Gene3D" id="3.30.420.40">
    <property type="match status" value="1"/>
</dbReference>
<keyword evidence="5" id="KW-1133">Transmembrane helix</keyword>
<protein>
    <submittedName>
        <fullName evidence="7 8">Probable apyrase 7 isoform X1</fullName>
    </submittedName>
</protein>
<dbReference type="GO" id="GO:0009134">
    <property type="term" value="P:nucleoside diphosphate catabolic process"/>
    <property type="evidence" value="ECO:0007669"/>
    <property type="project" value="TreeGrafter"/>
</dbReference>
<organism evidence="6 8">
    <name type="scientific">Vigna radiata var. radiata</name>
    <name type="common">Mung bean</name>
    <name type="synonym">Phaseolus aureus</name>
    <dbReference type="NCBI Taxonomy" id="3916"/>
    <lineage>
        <taxon>Eukaryota</taxon>
        <taxon>Viridiplantae</taxon>
        <taxon>Streptophyta</taxon>
        <taxon>Embryophyta</taxon>
        <taxon>Tracheophyta</taxon>
        <taxon>Spermatophyta</taxon>
        <taxon>Magnoliopsida</taxon>
        <taxon>eudicotyledons</taxon>
        <taxon>Gunneridae</taxon>
        <taxon>Pentapetalae</taxon>
        <taxon>rosids</taxon>
        <taxon>fabids</taxon>
        <taxon>Fabales</taxon>
        <taxon>Fabaceae</taxon>
        <taxon>Papilionoideae</taxon>
        <taxon>50 kb inversion clade</taxon>
        <taxon>NPAAA clade</taxon>
        <taxon>indigoferoid/millettioid clade</taxon>
        <taxon>Phaseoleae</taxon>
        <taxon>Vigna</taxon>
    </lineage>
</organism>
<dbReference type="AlphaFoldDB" id="A0A3Q0EMQ8"/>
<gene>
    <name evidence="7 8" type="primary">LOC106753322</name>
</gene>
<evidence type="ECO:0000256" key="2">
    <source>
        <dbReference type="ARBA" id="ARBA00022801"/>
    </source>
</evidence>
<keyword evidence="4" id="KW-0547">Nucleotide-binding</keyword>
<feature type="transmembrane region" description="Helical" evidence="5">
    <location>
        <begin position="552"/>
        <end position="575"/>
    </location>
</feature>
<feature type="active site" description="Proton acceptor" evidence="3">
    <location>
        <position position="196"/>
    </location>
</feature>
<comment type="similarity">
    <text evidence="1">Belongs to the GDA1/CD39 NTPase family.</text>
</comment>
<evidence type="ECO:0000256" key="1">
    <source>
        <dbReference type="ARBA" id="ARBA00009283"/>
    </source>
</evidence>
<dbReference type="GO" id="GO:0017110">
    <property type="term" value="F:nucleoside diphosphate phosphatase activity"/>
    <property type="evidence" value="ECO:0007669"/>
    <property type="project" value="TreeGrafter"/>
</dbReference>
<dbReference type="Pfam" id="PF01150">
    <property type="entry name" value="GDA1_CD39"/>
    <property type="match status" value="1"/>
</dbReference>
<evidence type="ECO:0000313" key="7">
    <source>
        <dbReference type="RefSeq" id="XP_022633172.1"/>
    </source>
</evidence>
<dbReference type="OrthoDB" id="6372431at2759"/>
<keyword evidence="5" id="KW-0812">Transmembrane</keyword>
<proteinExistence type="inferred from homology"/>
<sequence>MEVPKSPSKYKRIAKHKSLIKSGLVILVMLLLFLGFYLESETGKLNASSYYTVVVDCGSTGTRVNVYEWMVGVKGASKGNLPVLLHSYPDNTTKKSSLWKGSCQYHCMQTEPGLHNFVNDSLGVRQALEPLIVWAEQVVPREMRGSTPAFVLATAGLRGLALEDADRVLGDIEAVVKGHSFMMSKSWIRVLSGKEEAYYGWVALNYKMGTFDDNYPKSPTLGLVDIGGSSLQIVAEIDLAVDDVHVMKSRLGSTEHRIMAYSLPAFGLNEAFDRTVLRLRNNQSEERTASISDLRHPCLLSTYVQNYTCHSCSALASIYEKKHSQDHESELYSLRLTGEPNWEQCRELAIGAAMNSSSKVSHLTVSKNCQASLFSGTGTDILNLTAVAQPAKFHALSGFFFVYNKLNLSPRTNLTMVWESGKQICSNLWSGLSSVSDNPDYAGLFCFQVAYMASLIDYGLCLGDVEMVFGPGDISWTLGAALIEGNFLWLNSTSYEAHVIISTLKNVKMSLVWWTMSTRNPKQKNIVFVLKDFRLVILCTLFIFYIAPLRNYVYYVIKLLLSFPSLSCVVICCTLRSLYCLKFMALEIILEIVINVS</sequence>
<evidence type="ECO:0000313" key="8">
    <source>
        <dbReference type="RefSeq" id="XP_022633173.1"/>
    </source>
</evidence>
<dbReference type="GO" id="GO:0016020">
    <property type="term" value="C:membrane"/>
    <property type="evidence" value="ECO:0007669"/>
    <property type="project" value="TreeGrafter"/>
</dbReference>
<keyword evidence="2" id="KW-0378">Hydrolase</keyword>
<keyword evidence="4" id="KW-0067">ATP-binding</keyword>
<dbReference type="RefSeq" id="XP_022633173.1">
    <property type="nucleotide sequence ID" value="XM_022777452.1"/>
</dbReference>
<feature type="binding site" evidence="4">
    <location>
        <begin position="228"/>
        <end position="232"/>
    </location>
    <ligand>
        <name>ATP</name>
        <dbReference type="ChEBI" id="CHEBI:30616"/>
    </ligand>
</feature>
<dbReference type="KEGG" id="vra:106753322"/>
<feature type="transmembrane region" description="Helical" evidence="5">
    <location>
        <begin position="20"/>
        <end position="38"/>
    </location>
</feature>
<dbReference type="PANTHER" id="PTHR11782:SF92">
    <property type="entry name" value="APYRASE 7"/>
    <property type="match status" value="1"/>
</dbReference>
<evidence type="ECO:0000256" key="4">
    <source>
        <dbReference type="PIRSR" id="PIRSR600407-2"/>
    </source>
</evidence>
<keyword evidence="5" id="KW-0472">Membrane</keyword>
<accession>A0A3Q0EMQ8</accession>
<evidence type="ECO:0000313" key="6">
    <source>
        <dbReference type="Proteomes" id="UP000087766"/>
    </source>
</evidence>
<dbReference type="RefSeq" id="XP_022633172.1">
    <property type="nucleotide sequence ID" value="XM_022777451.1"/>
</dbReference>